<protein>
    <submittedName>
        <fullName evidence="3">Thioesterase-like superfamily-domain-containing protein</fullName>
    </submittedName>
</protein>
<accession>A0AAD5JUR4</accession>
<feature type="domain" description="Acyl-CoA thioesterase-like C-terminal" evidence="2">
    <location>
        <begin position="179"/>
        <end position="294"/>
    </location>
</feature>
<dbReference type="InterPro" id="IPR049449">
    <property type="entry name" value="TesB_ACOT8-like_N"/>
</dbReference>
<feature type="domain" description="Acyl-CoA thioesterase-like N-terminal HotDog" evidence="1">
    <location>
        <begin position="39"/>
        <end position="120"/>
    </location>
</feature>
<organism evidence="3 4">
    <name type="scientific">Phascolomyces articulosus</name>
    <dbReference type="NCBI Taxonomy" id="60185"/>
    <lineage>
        <taxon>Eukaryota</taxon>
        <taxon>Fungi</taxon>
        <taxon>Fungi incertae sedis</taxon>
        <taxon>Mucoromycota</taxon>
        <taxon>Mucoromycotina</taxon>
        <taxon>Mucoromycetes</taxon>
        <taxon>Mucorales</taxon>
        <taxon>Lichtheimiaceae</taxon>
        <taxon>Phascolomyces</taxon>
    </lineage>
</organism>
<dbReference type="PANTHER" id="PTHR38110:SF1">
    <property type="entry name" value="THIOESTERASE DOMAIN-CONTAINING PROTEIN"/>
    <property type="match status" value="1"/>
</dbReference>
<name>A0AAD5JUR4_9FUNG</name>
<dbReference type="EMBL" id="JAIXMP010000023">
    <property type="protein sequence ID" value="KAI9255236.1"/>
    <property type="molecule type" value="Genomic_DNA"/>
</dbReference>
<evidence type="ECO:0000259" key="1">
    <source>
        <dbReference type="Pfam" id="PF13622"/>
    </source>
</evidence>
<proteinExistence type="predicted"/>
<reference evidence="3" key="2">
    <citation type="submission" date="2023-02" db="EMBL/GenBank/DDBJ databases">
        <authorList>
            <consortium name="DOE Joint Genome Institute"/>
            <person name="Mondo S.J."/>
            <person name="Chang Y."/>
            <person name="Wang Y."/>
            <person name="Ahrendt S."/>
            <person name="Andreopoulos W."/>
            <person name="Barry K."/>
            <person name="Beard J."/>
            <person name="Benny G.L."/>
            <person name="Blankenship S."/>
            <person name="Bonito G."/>
            <person name="Cuomo C."/>
            <person name="Desiro A."/>
            <person name="Gervers K.A."/>
            <person name="Hundley H."/>
            <person name="Kuo A."/>
            <person name="LaButti K."/>
            <person name="Lang B.F."/>
            <person name="Lipzen A."/>
            <person name="O'Donnell K."/>
            <person name="Pangilinan J."/>
            <person name="Reynolds N."/>
            <person name="Sandor L."/>
            <person name="Smith M.W."/>
            <person name="Tsang A."/>
            <person name="Grigoriev I.V."/>
            <person name="Stajich J.E."/>
            <person name="Spatafora J.W."/>
        </authorList>
    </citation>
    <scope>NUCLEOTIDE SEQUENCE</scope>
    <source>
        <strain evidence="3">RSA 2281</strain>
    </source>
</reference>
<dbReference type="Proteomes" id="UP001209540">
    <property type="component" value="Unassembled WGS sequence"/>
</dbReference>
<evidence type="ECO:0000313" key="3">
    <source>
        <dbReference type="EMBL" id="KAI9255236.1"/>
    </source>
</evidence>
<dbReference type="Gene3D" id="2.40.160.210">
    <property type="entry name" value="Acyl-CoA thioesterase, double hotdog domain"/>
    <property type="match status" value="1"/>
</dbReference>
<keyword evidence="4" id="KW-1185">Reference proteome</keyword>
<comment type="caution">
    <text evidence="3">The sequence shown here is derived from an EMBL/GenBank/DDBJ whole genome shotgun (WGS) entry which is preliminary data.</text>
</comment>
<evidence type="ECO:0000313" key="4">
    <source>
        <dbReference type="Proteomes" id="UP001209540"/>
    </source>
</evidence>
<dbReference type="InterPro" id="IPR029069">
    <property type="entry name" value="HotDog_dom_sf"/>
</dbReference>
<dbReference type="InterPro" id="IPR052389">
    <property type="entry name" value="Sec_Metab_Biosynth-Assoc"/>
</dbReference>
<dbReference type="PANTHER" id="PTHR38110">
    <property type="entry name" value="CHROMOSOME 23, WHOLE GENOME SHOTGUN SEQUENCE"/>
    <property type="match status" value="1"/>
</dbReference>
<dbReference type="AlphaFoldDB" id="A0AAD5JUR4"/>
<dbReference type="Pfam" id="PF20789">
    <property type="entry name" value="4HBT_3C"/>
    <property type="match status" value="1"/>
</dbReference>
<sequence>MSTTETNQGALSAFDEATNTVCIGTTETGAALYAGTASKNWCIGDVPHVSCYVIALVTDAVLRHFSNKHQHDPVALNCFYMHKTSVGPFVVSIENLKISKKGYCLVKASLLQKEGEPCLTNADQFNSEGYKEKVHVIFTMGNFDSEEGINYMHEPYRAPNKSAMTPFKHTFMGEYIGGYVDRSTMGKDHLSMGKPEFHQALHFRDGRNIDFKCIPYFCDFFVTPPMLLGWDYLGGPVWCPTMQLEVLFKRRPIGKEVLTSIVAPHIINGRFDCSGGIWDTNGELVALTRHQCLVVPWSRNSKGIKPKPRF</sequence>
<dbReference type="InterPro" id="IPR049450">
    <property type="entry name" value="ACOT8-like_C"/>
</dbReference>
<dbReference type="Pfam" id="PF13622">
    <property type="entry name" value="4HBT_3"/>
    <property type="match status" value="1"/>
</dbReference>
<dbReference type="InterPro" id="IPR042171">
    <property type="entry name" value="Acyl-CoA_hotdog"/>
</dbReference>
<dbReference type="SUPFAM" id="SSF54637">
    <property type="entry name" value="Thioesterase/thiol ester dehydrase-isomerase"/>
    <property type="match status" value="1"/>
</dbReference>
<gene>
    <name evidence="3" type="ORF">BDA99DRAFT_518267</name>
</gene>
<reference evidence="3" key="1">
    <citation type="journal article" date="2022" name="IScience">
        <title>Evolution of zygomycete secretomes and the origins of terrestrial fungal ecologies.</title>
        <authorList>
            <person name="Chang Y."/>
            <person name="Wang Y."/>
            <person name="Mondo S."/>
            <person name="Ahrendt S."/>
            <person name="Andreopoulos W."/>
            <person name="Barry K."/>
            <person name="Beard J."/>
            <person name="Benny G.L."/>
            <person name="Blankenship S."/>
            <person name="Bonito G."/>
            <person name="Cuomo C."/>
            <person name="Desiro A."/>
            <person name="Gervers K.A."/>
            <person name="Hundley H."/>
            <person name="Kuo A."/>
            <person name="LaButti K."/>
            <person name="Lang B.F."/>
            <person name="Lipzen A."/>
            <person name="O'Donnell K."/>
            <person name="Pangilinan J."/>
            <person name="Reynolds N."/>
            <person name="Sandor L."/>
            <person name="Smith M.E."/>
            <person name="Tsang A."/>
            <person name="Grigoriev I.V."/>
            <person name="Stajich J.E."/>
            <person name="Spatafora J.W."/>
        </authorList>
    </citation>
    <scope>NUCLEOTIDE SEQUENCE</scope>
    <source>
        <strain evidence="3">RSA 2281</strain>
    </source>
</reference>
<evidence type="ECO:0000259" key="2">
    <source>
        <dbReference type="Pfam" id="PF20789"/>
    </source>
</evidence>